<comment type="similarity">
    <text evidence="15">Belongs to the AAA ATPase family.</text>
</comment>
<dbReference type="PROSITE" id="PS00674">
    <property type="entry name" value="AAA"/>
    <property type="match status" value="1"/>
</dbReference>
<dbReference type="EMBL" id="JACHGJ010000007">
    <property type="protein sequence ID" value="MBB6481655.1"/>
    <property type="molecule type" value="Genomic_DNA"/>
</dbReference>
<evidence type="ECO:0000256" key="7">
    <source>
        <dbReference type="ARBA" id="ARBA00022801"/>
    </source>
</evidence>
<evidence type="ECO:0000256" key="9">
    <source>
        <dbReference type="ARBA" id="ARBA00022840"/>
    </source>
</evidence>
<feature type="compositionally biased region" description="Basic and acidic residues" evidence="16">
    <location>
        <begin position="697"/>
        <end position="715"/>
    </location>
</feature>
<evidence type="ECO:0000313" key="18">
    <source>
        <dbReference type="EMBL" id="MBB6481655.1"/>
    </source>
</evidence>
<evidence type="ECO:0000256" key="14">
    <source>
        <dbReference type="HAMAP-Rule" id="MF_01458"/>
    </source>
</evidence>
<feature type="binding site" evidence="14">
    <location>
        <position position="479"/>
    </location>
    <ligand>
        <name>Zn(2+)</name>
        <dbReference type="ChEBI" id="CHEBI:29105"/>
        <note>catalytic</note>
    </ligand>
</feature>
<keyword evidence="14" id="KW-1003">Cell membrane</keyword>
<dbReference type="FunFam" id="3.40.50.300:FF:000001">
    <property type="entry name" value="ATP-dependent zinc metalloprotease FtsH"/>
    <property type="match status" value="1"/>
</dbReference>
<dbReference type="GO" id="GO:0005524">
    <property type="term" value="F:ATP binding"/>
    <property type="evidence" value="ECO:0007669"/>
    <property type="project" value="UniProtKB-UniRule"/>
</dbReference>
<dbReference type="InterPro" id="IPR041569">
    <property type="entry name" value="AAA_lid_3"/>
</dbReference>
<evidence type="ECO:0000256" key="11">
    <source>
        <dbReference type="ARBA" id="ARBA00023049"/>
    </source>
</evidence>
<evidence type="ECO:0000256" key="16">
    <source>
        <dbReference type="SAM" id="MobiDB-lite"/>
    </source>
</evidence>
<evidence type="ECO:0000256" key="4">
    <source>
        <dbReference type="ARBA" id="ARBA00022692"/>
    </source>
</evidence>
<evidence type="ECO:0000256" key="8">
    <source>
        <dbReference type="ARBA" id="ARBA00022833"/>
    </source>
</evidence>
<dbReference type="GO" id="GO:0004222">
    <property type="term" value="F:metalloendopeptidase activity"/>
    <property type="evidence" value="ECO:0007669"/>
    <property type="project" value="InterPro"/>
</dbReference>
<dbReference type="InterPro" id="IPR011546">
    <property type="entry name" value="Pept_M41_FtsH_extracell"/>
</dbReference>
<feature type="binding site" evidence="14">
    <location>
        <begin position="258"/>
        <end position="265"/>
    </location>
    <ligand>
        <name>ATP</name>
        <dbReference type="ChEBI" id="CHEBI:30616"/>
    </ligand>
</feature>
<dbReference type="Gene3D" id="1.10.8.60">
    <property type="match status" value="1"/>
</dbReference>
<dbReference type="GO" id="GO:0016887">
    <property type="term" value="F:ATP hydrolysis activity"/>
    <property type="evidence" value="ECO:0007669"/>
    <property type="project" value="UniProtKB-UniRule"/>
</dbReference>
<reference evidence="18 19" key="1">
    <citation type="submission" date="2020-08" db="EMBL/GenBank/DDBJ databases">
        <title>Genomic Encyclopedia of Type Strains, Phase IV (KMG-IV): sequencing the most valuable type-strain genomes for metagenomic binning, comparative biology and taxonomic classification.</title>
        <authorList>
            <person name="Goeker M."/>
        </authorList>
    </citation>
    <scope>NUCLEOTIDE SEQUENCE [LARGE SCALE GENOMIC DNA]</scope>
    <source>
        <strain evidence="18 19">DSM 2461</strain>
    </source>
</reference>
<evidence type="ECO:0000256" key="13">
    <source>
        <dbReference type="ARBA" id="ARBA00061570"/>
    </source>
</evidence>
<dbReference type="Gene3D" id="3.40.50.300">
    <property type="entry name" value="P-loop containing nucleotide triphosphate hydrolases"/>
    <property type="match status" value="1"/>
</dbReference>
<protein>
    <recommendedName>
        <fullName evidence="14">ATP-dependent zinc metalloprotease FtsH</fullName>
        <ecNumber evidence="14">3.4.24.-</ecNumber>
    </recommendedName>
</protein>
<dbReference type="Pfam" id="PF00004">
    <property type="entry name" value="AAA"/>
    <property type="match status" value="1"/>
</dbReference>
<dbReference type="FunFam" id="1.10.8.60:FF:000001">
    <property type="entry name" value="ATP-dependent zinc metalloprotease FtsH"/>
    <property type="match status" value="1"/>
</dbReference>
<feature type="binding site" evidence="14">
    <location>
        <position position="556"/>
    </location>
    <ligand>
        <name>Zn(2+)</name>
        <dbReference type="ChEBI" id="CHEBI:29105"/>
        <note>catalytic</note>
    </ligand>
</feature>
<dbReference type="EC" id="3.4.24.-" evidence="14"/>
<dbReference type="InterPro" id="IPR005936">
    <property type="entry name" value="FtsH"/>
</dbReference>
<feature type="transmembrane region" description="Helical" evidence="14">
    <location>
        <begin position="48"/>
        <end position="68"/>
    </location>
</feature>
<sequence>MDNFEKNDNKNDSSRKEPDNWWDKARKELSSENLDKKMKKMKQGKYRFSLWYFLLVIAVLAILNMFLVRSPETSIDYSTFKEKIEAGEIVRVKLTPSLYTGYTKTSSEYETDLVNSITGSLSRSNDNLSGNVYSTVPLNDPSFVPLLDELGVEYFAEHEQRNYFVEILLSWIVPLLLLLVVWRFIFRRMGNMGGNNVMSFGQNNAKIVAEEDLHTRFDDVAGCEESKDELVEVVDFLKNPKKYTEIGGKIPKGVLLVGPPGTGKTLLARAVSGEAGVTFFKMSGADFVEMFVGVGAARVRDLFKQAREKAPCIIFIDELDAIGKSRAGLASTNDEREQTLNQLLVEMDGFDATSGVIILAATNRPEVLDPALLRPGRFDRQVLVDRPDLLGREAILKIHSKGVKLSDEVDFKEIAKSTPGFVGADLANIINEAALLAVRADRNAVTMKDLDEAIEKTIAGLEKKNRLINPREREIVAYHETGHAIIAAFTPDADPVQKVSIVPRGMGALGYTLQQPTEDRFLMTQEELLGRIDTLLGGRAAEMLIFGKLSTGAGNDISKATDIAKNLITEYGMSEKFRNVALTERKNSYLGGGGGIREYSEKTQQYVDEEIARIINERYDIVIAKLTEHLDLLRSITAHLMDVEVLTSEEFMDLIEKDEKAAAAYAERKASDMTPSELAVITGEKRNEAIKARAEAKALAKENEPPKVEEDHKTENPFANPVDLKLEVKESDEGKE</sequence>
<keyword evidence="8 14" id="KW-0862">Zinc</keyword>
<comment type="subunit">
    <text evidence="14">Homohexamer.</text>
</comment>
<dbReference type="SMART" id="SM00382">
    <property type="entry name" value="AAA"/>
    <property type="match status" value="1"/>
</dbReference>
<dbReference type="InterPro" id="IPR003959">
    <property type="entry name" value="ATPase_AAA_core"/>
</dbReference>
<comment type="subcellular location">
    <subcellularLocation>
        <location evidence="14">Cell membrane</location>
        <topology evidence="14">Multi-pass membrane protein</topology>
        <orientation evidence="14">Cytoplasmic side</orientation>
    </subcellularLocation>
    <subcellularLocation>
        <location evidence="1">Membrane</location>
    </subcellularLocation>
</comment>
<organism evidence="18 19">
    <name type="scientific">Spirochaeta isovalerica</name>
    <dbReference type="NCBI Taxonomy" id="150"/>
    <lineage>
        <taxon>Bacteria</taxon>
        <taxon>Pseudomonadati</taxon>
        <taxon>Spirochaetota</taxon>
        <taxon>Spirochaetia</taxon>
        <taxon>Spirochaetales</taxon>
        <taxon>Spirochaetaceae</taxon>
        <taxon>Spirochaeta</taxon>
    </lineage>
</organism>
<evidence type="ECO:0000256" key="10">
    <source>
        <dbReference type="ARBA" id="ARBA00022989"/>
    </source>
</evidence>
<dbReference type="InterPro" id="IPR050928">
    <property type="entry name" value="ATP-dep_Zn_Metalloprotease"/>
</dbReference>
<name>A0A841RCE1_9SPIO</name>
<feature type="transmembrane region" description="Helical" evidence="14">
    <location>
        <begin position="163"/>
        <end position="186"/>
    </location>
</feature>
<keyword evidence="4 14" id="KW-0812">Transmembrane</keyword>
<keyword evidence="3 14" id="KW-0645">Protease</keyword>
<dbReference type="GO" id="GO:0005886">
    <property type="term" value="C:plasma membrane"/>
    <property type="evidence" value="ECO:0007669"/>
    <property type="project" value="UniProtKB-SubCell"/>
</dbReference>
<evidence type="ECO:0000256" key="5">
    <source>
        <dbReference type="ARBA" id="ARBA00022723"/>
    </source>
</evidence>
<dbReference type="Pfam" id="PF06480">
    <property type="entry name" value="FtsH_ext"/>
    <property type="match status" value="1"/>
</dbReference>
<keyword evidence="10 14" id="KW-1133">Transmembrane helix</keyword>
<keyword evidence="6 14" id="KW-0547">Nucleotide-binding</keyword>
<keyword evidence="19" id="KW-1185">Reference proteome</keyword>
<dbReference type="Proteomes" id="UP000587760">
    <property type="component" value="Unassembled WGS sequence"/>
</dbReference>
<comment type="caution">
    <text evidence="18">The sequence shown here is derived from an EMBL/GenBank/DDBJ whole genome shotgun (WGS) entry which is preliminary data.</text>
</comment>
<dbReference type="InterPro" id="IPR027417">
    <property type="entry name" value="P-loop_NTPase"/>
</dbReference>
<dbReference type="InterPro" id="IPR000642">
    <property type="entry name" value="Peptidase_M41"/>
</dbReference>
<dbReference type="NCBIfam" id="TIGR01241">
    <property type="entry name" value="FtsH_fam"/>
    <property type="match status" value="1"/>
</dbReference>
<comment type="similarity">
    <text evidence="13 14">In the central section; belongs to the AAA ATPase family.</text>
</comment>
<dbReference type="CDD" id="cd19501">
    <property type="entry name" value="RecA-like_FtsH"/>
    <property type="match status" value="1"/>
</dbReference>
<dbReference type="GO" id="GO:0008270">
    <property type="term" value="F:zinc ion binding"/>
    <property type="evidence" value="ECO:0007669"/>
    <property type="project" value="UniProtKB-UniRule"/>
</dbReference>
<dbReference type="RefSeq" id="WP_184747892.1">
    <property type="nucleotide sequence ID" value="NZ_JACHGJ010000007.1"/>
</dbReference>
<dbReference type="GO" id="GO:0006508">
    <property type="term" value="P:proteolysis"/>
    <property type="evidence" value="ECO:0007669"/>
    <property type="project" value="UniProtKB-KW"/>
</dbReference>
<evidence type="ECO:0000256" key="6">
    <source>
        <dbReference type="ARBA" id="ARBA00022741"/>
    </source>
</evidence>
<dbReference type="GO" id="GO:0004176">
    <property type="term" value="F:ATP-dependent peptidase activity"/>
    <property type="evidence" value="ECO:0007669"/>
    <property type="project" value="InterPro"/>
</dbReference>
<keyword evidence="5 14" id="KW-0479">Metal-binding</keyword>
<feature type="compositionally biased region" description="Basic and acidic residues" evidence="16">
    <location>
        <begin position="724"/>
        <end position="736"/>
    </location>
</feature>
<evidence type="ECO:0000256" key="12">
    <source>
        <dbReference type="ARBA" id="ARBA00023136"/>
    </source>
</evidence>
<dbReference type="Gene3D" id="3.30.720.210">
    <property type="match status" value="1"/>
</dbReference>
<evidence type="ECO:0000256" key="1">
    <source>
        <dbReference type="ARBA" id="ARBA00004370"/>
    </source>
</evidence>
<accession>A0A841RCE1</accession>
<dbReference type="FunFam" id="1.20.58.760:FF:000001">
    <property type="entry name" value="ATP-dependent zinc metalloprotease FtsH"/>
    <property type="match status" value="1"/>
</dbReference>
<evidence type="ECO:0000256" key="3">
    <source>
        <dbReference type="ARBA" id="ARBA00022670"/>
    </source>
</evidence>
<feature type="binding site" evidence="14">
    <location>
        <position position="483"/>
    </location>
    <ligand>
        <name>Zn(2+)</name>
        <dbReference type="ChEBI" id="CHEBI:29105"/>
        <note>catalytic</note>
    </ligand>
</feature>
<dbReference type="SUPFAM" id="SSF52540">
    <property type="entry name" value="P-loop containing nucleoside triphosphate hydrolases"/>
    <property type="match status" value="1"/>
</dbReference>
<evidence type="ECO:0000256" key="2">
    <source>
        <dbReference type="ARBA" id="ARBA00010044"/>
    </source>
</evidence>
<dbReference type="SUPFAM" id="SSF140990">
    <property type="entry name" value="FtsH protease domain-like"/>
    <property type="match status" value="1"/>
</dbReference>
<dbReference type="Pfam" id="PF01434">
    <property type="entry name" value="Peptidase_M41"/>
    <property type="match status" value="1"/>
</dbReference>
<evidence type="ECO:0000313" key="19">
    <source>
        <dbReference type="Proteomes" id="UP000587760"/>
    </source>
</evidence>
<dbReference type="AlphaFoldDB" id="A0A841RCE1"/>
<dbReference type="InterPro" id="IPR037219">
    <property type="entry name" value="Peptidase_M41-like"/>
</dbReference>
<keyword evidence="11 14" id="KW-0482">Metalloprotease</keyword>
<comment type="similarity">
    <text evidence="2 14">In the C-terminal section; belongs to the peptidase M41 family.</text>
</comment>
<feature type="active site" evidence="14">
    <location>
        <position position="480"/>
    </location>
</feature>
<dbReference type="Gene3D" id="1.20.58.760">
    <property type="entry name" value="Peptidase M41"/>
    <property type="match status" value="1"/>
</dbReference>
<evidence type="ECO:0000256" key="15">
    <source>
        <dbReference type="RuleBase" id="RU003651"/>
    </source>
</evidence>
<dbReference type="GO" id="GO:0051301">
    <property type="term" value="P:cell division"/>
    <property type="evidence" value="ECO:0007669"/>
    <property type="project" value="UniProtKB-KW"/>
</dbReference>
<comment type="function">
    <text evidence="14">Acts as a processive, ATP-dependent zinc metallopeptidase for both cytoplasmic and membrane proteins. Plays a role in the quality control of integral membrane proteins.</text>
</comment>
<keyword evidence="9 14" id="KW-0067">ATP-binding</keyword>
<dbReference type="PANTHER" id="PTHR43655:SF2">
    <property type="entry name" value="AFG3 LIKE MATRIX AAA PEPTIDASE SUBUNIT 2, ISOFORM A"/>
    <property type="match status" value="1"/>
</dbReference>
<keyword evidence="12 14" id="KW-0472">Membrane</keyword>
<feature type="region of interest" description="Disordered" evidence="16">
    <location>
        <begin position="697"/>
        <end position="736"/>
    </location>
</feature>
<dbReference type="HAMAP" id="MF_01458">
    <property type="entry name" value="FtsH"/>
    <property type="match status" value="1"/>
</dbReference>
<proteinExistence type="inferred from homology"/>
<dbReference type="PANTHER" id="PTHR43655">
    <property type="entry name" value="ATP-DEPENDENT PROTEASE"/>
    <property type="match status" value="1"/>
</dbReference>
<dbReference type="InterPro" id="IPR003960">
    <property type="entry name" value="ATPase_AAA_CS"/>
</dbReference>
<dbReference type="Pfam" id="PF17862">
    <property type="entry name" value="AAA_lid_3"/>
    <property type="match status" value="1"/>
</dbReference>
<feature type="domain" description="AAA+ ATPase" evidence="17">
    <location>
        <begin position="250"/>
        <end position="388"/>
    </location>
</feature>
<keyword evidence="7 14" id="KW-0378">Hydrolase</keyword>
<keyword evidence="18" id="KW-0132">Cell division</keyword>
<comment type="cofactor">
    <cofactor evidence="14">
        <name>Zn(2+)</name>
        <dbReference type="ChEBI" id="CHEBI:29105"/>
    </cofactor>
    <text evidence="14">Binds 1 zinc ion per subunit.</text>
</comment>
<evidence type="ECO:0000259" key="17">
    <source>
        <dbReference type="SMART" id="SM00382"/>
    </source>
</evidence>
<dbReference type="GO" id="GO:0030163">
    <property type="term" value="P:protein catabolic process"/>
    <property type="evidence" value="ECO:0007669"/>
    <property type="project" value="UniProtKB-UniRule"/>
</dbReference>
<keyword evidence="18" id="KW-0131">Cell cycle</keyword>
<dbReference type="InterPro" id="IPR003593">
    <property type="entry name" value="AAA+_ATPase"/>
</dbReference>
<gene>
    <name evidence="14" type="primary">ftsH</name>
    <name evidence="18" type="ORF">HNR50_003335</name>
</gene>